<keyword evidence="9" id="KW-0472">Membrane</keyword>
<evidence type="ECO:0000256" key="5">
    <source>
        <dbReference type="ARBA" id="ARBA00022519"/>
    </source>
</evidence>
<evidence type="ECO:0000256" key="8">
    <source>
        <dbReference type="ARBA" id="ARBA00022967"/>
    </source>
</evidence>
<dbReference type="PANTHER" id="PTHR43297">
    <property type="entry name" value="OLIGOPEPTIDE TRANSPORT ATP-BINDING PROTEIN APPD"/>
    <property type="match status" value="1"/>
</dbReference>
<dbReference type="Proteomes" id="UP000655287">
    <property type="component" value="Unassembled WGS sequence"/>
</dbReference>
<dbReference type="InterPro" id="IPR013563">
    <property type="entry name" value="Oligopep_ABC_C"/>
</dbReference>
<evidence type="ECO:0000256" key="7">
    <source>
        <dbReference type="ARBA" id="ARBA00022840"/>
    </source>
</evidence>
<feature type="region of interest" description="Disordered" evidence="10">
    <location>
        <begin position="93"/>
        <end position="121"/>
    </location>
</feature>
<sequence>MLLDPQVVILDEPTTALDVVVQRAILREILEFRGRLGCAVLFITHDLPLLLEVSDRIAIMRDGEIVELAPATKILADPEDAYTRHLLDSFPSLTGERDDLIRPAAPEPAPAGEAAPPGGDR</sequence>
<dbReference type="InterPro" id="IPR027417">
    <property type="entry name" value="P-loop_NTPase"/>
</dbReference>
<dbReference type="AlphaFoldDB" id="A0A919R5Y7"/>
<evidence type="ECO:0000313" key="13">
    <source>
        <dbReference type="Proteomes" id="UP000655287"/>
    </source>
</evidence>
<dbReference type="GO" id="GO:0016020">
    <property type="term" value="C:membrane"/>
    <property type="evidence" value="ECO:0007669"/>
    <property type="project" value="UniProtKB-SubCell"/>
</dbReference>
<dbReference type="InterPro" id="IPR050388">
    <property type="entry name" value="ABC_Ni/Peptide_Import"/>
</dbReference>
<name>A0A919R5Y7_9ACTN</name>
<comment type="similarity">
    <text evidence="2">Belongs to the ABC transporter superfamily.</text>
</comment>
<evidence type="ECO:0000256" key="6">
    <source>
        <dbReference type="ARBA" id="ARBA00022741"/>
    </source>
</evidence>
<keyword evidence="5" id="KW-0997">Cell inner membrane</keyword>
<evidence type="ECO:0000259" key="11">
    <source>
        <dbReference type="Pfam" id="PF08352"/>
    </source>
</evidence>
<keyword evidence="4" id="KW-1003">Cell membrane</keyword>
<feature type="compositionally biased region" description="Low complexity" evidence="10">
    <location>
        <begin position="110"/>
        <end position="121"/>
    </location>
</feature>
<evidence type="ECO:0000256" key="2">
    <source>
        <dbReference type="ARBA" id="ARBA00005417"/>
    </source>
</evidence>
<dbReference type="Gene3D" id="3.40.50.300">
    <property type="entry name" value="P-loop containing nucleotide triphosphate hydrolases"/>
    <property type="match status" value="1"/>
</dbReference>
<keyword evidence="7" id="KW-0067">ATP-binding</keyword>
<evidence type="ECO:0000313" key="12">
    <source>
        <dbReference type="EMBL" id="GII79733.1"/>
    </source>
</evidence>
<organism evidence="12 13">
    <name type="scientific">Sphaerisporangium rufum</name>
    <dbReference type="NCBI Taxonomy" id="1381558"/>
    <lineage>
        <taxon>Bacteria</taxon>
        <taxon>Bacillati</taxon>
        <taxon>Actinomycetota</taxon>
        <taxon>Actinomycetes</taxon>
        <taxon>Streptosporangiales</taxon>
        <taxon>Streptosporangiaceae</taxon>
        <taxon>Sphaerisporangium</taxon>
    </lineage>
</organism>
<evidence type="ECO:0000256" key="1">
    <source>
        <dbReference type="ARBA" id="ARBA00004370"/>
    </source>
</evidence>
<keyword evidence="8" id="KW-1278">Translocase</keyword>
<dbReference type="SUPFAM" id="SSF52540">
    <property type="entry name" value="P-loop containing nucleoside triphosphate hydrolases"/>
    <property type="match status" value="1"/>
</dbReference>
<evidence type="ECO:0000256" key="10">
    <source>
        <dbReference type="SAM" id="MobiDB-lite"/>
    </source>
</evidence>
<protein>
    <recommendedName>
        <fullName evidence="11">Oligopeptide/dipeptide ABC transporter C-terminal domain-containing protein</fullName>
    </recommendedName>
</protein>
<dbReference type="GO" id="GO:0015833">
    <property type="term" value="P:peptide transport"/>
    <property type="evidence" value="ECO:0007669"/>
    <property type="project" value="InterPro"/>
</dbReference>
<comment type="caution">
    <text evidence="12">The sequence shown here is derived from an EMBL/GenBank/DDBJ whole genome shotgun (WGS) entry which is preliminary data.</text>
</comment>
<dbReference type="EMBL" id="BOOU01000062">
    <property type="protein sequence ID" value="GII79733.1"/>
    <property type="molecule type" value="Genomic_DNA"/>
</dbReference>
<gene>
    <name evidence="12" type="ORF">Sru01_47150</name>
</gene>
<dbReference type="PANTHER" id="PTHR43297:SF14">
    <property type="entry name" value="ATPASE AAA-TYPE CORE DOMAIN-CONTAINING PROTEIN"/>
    <property type="match status" value="1"/>
</dbReference>
<keyword evidence="3" id="KW-0813">Transport</keyword>
<keyword evidence="13" id="KW-1185">Reference proteome</keyword>
<feature type="domain" description="Oligopeptide/dipeptide ABC transporter C-terminal" evidence="11">
    <location>
        <begin position="66"/>
        <end position="107"/>
    </location>
</feature>
<dbReference type="GO" id="GO:0005524">
    <property type="term" value="F:ATP binding"/>
    <property type="evidence" value="ECO:0007669"/>
    <property type="project" value="UniProtKB-KW"/>
</dbReference>
<evidence type="ECO:0000256" key="3">
    <source>
        <dbReference type="ARBA" id="ARBA00022448"/>
    </source>
</evidence>
<comment type="subcellular location">
    <subcellularLocation>
        <location evidence="1">Membrane</location>
    </subcellularLocation>
</comment>
<accession>A0A919R5Y7</accession>
<evidence type="ECO:0000256" key="9">
    <source>
        <dbReference type="ARBA" id="ARBA00023136"/>
    </source>
</evidence>
<proteinExistence type="inferred from homology"/>
<dbReference type="RefSeq" id="WP_203989868.1">
    <property type="nucleotide sequence ID" value="NZ_BOOU01000062.1"/>
</dbReference>
<reference evidence="12" key="1">
    <citation type="submission" date="2021-01" db="EMBL/GenBank/DDBJ databases">
        <title>Whole genome shotgun sequence of Sphaerisporangium rufum NBRC 109079.</title>
        <authorList>
            <person name="Komaki H."/>
            <person name="Tamura T."/>
        </authorList>
    </citation>
    <scope>NUCLEOTIDE SEQUENCE</scope>
    <source>
        <strain evidence="12">NBRC 109079</strain>
    </source>
</reference>
<evidence type="ECO:0000256" key="4">
    <source>
        <dbReference type="ARBA" id="ARBA00022475"/>
    </source>
</evidence>
<keyword evidence="6" id="KW-0547">Nucleotide-binding</keyword>
<dbReference type="Pfam" id="PF08352">
    <property type="entry name" value="oligo_HPY"/>
    <property type="match status" value="1"/>
</dbReference>